<accession>A0ABD3P779</accession>
<evidence type="ECO:0000259" key="2">
    <source>
        <dbReference type="PROSITE" id="PS50982"/>
    </source>
</evidence>
<reference evidence="3 4" key="1">
    <citation type="submission" date="2024-10" db="EMBL/GenBank/DDBJ databases">
        <title>Updated reference genomes for cyclostephanoid diatoms.</title>
        <authorList>
            <person name="Roberts W.R."/>
            <person name="Alverson A.J."/>
        </authorList>
    </citation>
    <scope>NUCLEOTIDE SEQUENCE [LARGE SCALE GENOMIC DNA]</scope>
    <source>
        <strain evidence="3 4">AJA276-08</strain>
    </source>
</reference>
<sequence length="645" mass="70676">MTRGIMLDDDPGTMTKAGGGDDGRKRHWNPTSSSQKKSKKLSSLALRALAALEPEGGVSSDDERDVKDSRLHDIAHSASGVSGVSEKSSVEKTAALEIDTVRSVVPLKSRNAVLHDRAHELHHIEHRGSGEDIRERNDAEICQNFHSPGGQVRKVHHSNERNPNMRAVAGSVSAGSLADNEPEDASPVAEGRIEEDEDCVCPHVTTSDYGDILSCFLSTPFDDKEMLSLHTSKEGTKTVGLQVNSKRRKWECVPILPQKIFIKSVKEKIIPTNPRESTHNGYNHGLSGVSAALNANISAQVNTFLMQECQKLIASTKQQQPIREGLPCRPVSHGPETLQHIHPPQLSQQHSNQQLMLSHVQAPKYFGSVQQQNSYFPMQMVPQVHRLNQQMNSWRQYPLPFAAPLPFFTPGIGMQNITHNNRAFAATAQQSPPTPHTEAPHIVHNTRQPHPQTPSAVTDPTTTTTVDGNNSQPNLKIALASVEIKLTDLNKDQIAKLPVAFGFNLDDDGTSKILAQAAAENWYNLGNIAAMKPTGITKATHKGASVGGSTEAGMLSTPKAPRISAVLIESSNAPKDLPAGWTSQKFKRANSENKTCDTYFFSPQDKIKFRSMKSCKRFIEILKEPTIAGNEQAALKEFKTRGHKM</sequence>
<dbReference type="Gene3D" id="3.30.890.10">
    <property type="entry name" value="Methyl-cpg-binding Protein 2, Chain A"/>
    <property type="match status" value="1"/>
</dbReference>
<feature type="domain" description="MBD" evidence="2">
    <location>
        <begin position="567"/>
        <end position="645"/>
    </location>
</feature>
<feature type="compositionally biased region" description="Low complexity" evidence="1">
    <location>
        <begin position="453"/>
        <end position="467"/>
    </location>
</feature>
<proteinExistence type="predicted"/>
<feature type="region of interest" description="Disordered" evidence="1">
    <location>
        <begin position="1"/>
        <end position="42"/>
    </location>
</feature>
<evidence type="ECO:0000313" key="3">
    <source>
        <dbReference type="EMBL" id="KAL3782385.1"/>
    </source>
</evidence>
<protein>
    <recommendedName>
        <fullName evidence="2">MBD domain-containing protein</fullName>
    </recommendedName>
</protein>
<organism evidence="3 4">
    <name type="scientific">Stephanodiscus triporus</name>
    <dbReference type="NCBI Taxonomy" id="2934178"/>
    <lineage>
        <taxon>Eukaryota</taxon>
        <taxon>Sar</taxon>
        <taxon>Stramenopiles</taxon>
        <taxon>Ochrophyta</taxon>
        <taxon>Bacillariophyta</taxon>
        <taxon>Coscinodiscophyceae</taxon>
        <taxon>Thalassiosirophycidae</taxon>
        <taxon>Stephanodiscales</taxon>
        <taxon>Stephanodiscaceae</taxon>
        <taxon>Stephanodiscus</taxon>
    </lineage>
</organism>
<dbReference type="Proteomes" id="UP001530315">
    <property type="component" value="Unassembled WGS sequence"/>
</dbReference>
<dbReference type="EMBL" id="JALLAZ020001019">
    <property type="protein sequence ID" value="KAL3782385.1"/>
    <property type="molecule type" value="Genomic_DNA"/>
</dbReference>
<keyword evidence="4" id="KW-1185">Reference proteome</keyword>
<dbReference type="InterPro" id="IPR016177">
    <property type="entry name" value="DNA-bd_dom_sf"/>
</dbReference>
<comment type="caution">
    <text evidence="3">The sequence shown here is derived from an EMBL/GenBank/DDBJ whole genome shotgun (WGS) entry which is preliminary data.</text>
</comment>
<dbReference type="AlphaFoldDB" id="A0ABD3P779"/>
<gene>
    <name evidence="3" type="ORF">ACHAW5_007022</name>
</gene>
<dbReference type="PROSITE" id="PS50982">
    <property type="entry name" value="MBD"/>
    <property type="match status" value="1"/>
</dbReference>
<dbReference type="InterPro" id="IPR001739">
    <property type="entry name" value="Methyl_CpG_DNA-bd"/>
</dbReference>
<feature type="region of interest" description="Disordered" evidence="1">
    <location>
        <begin position="429"/>
        <end position="470"/>
    </location>
</feature>
<evidence type="ECO:0000256" key="1">
    <source>
        <dbReference type="SAM" id="MobiDB-lite"/>
    </source>
</evidence>
<name>A0ABD3P779_9STRA</name>
<evidence type="ECO:0000313" key="4">
    <source>
        <dbReference type="Proteomes" id="UP001530315"/>
    </source>
</evidence>
<dbReference type="SUPFAM" id="SSF54171">
    <property type="entry name" value="DNA-binding domain"/>
    <property type="match status" value="1"/>
</dbReference>